<dbReference type="AlphaFoldDB" id="A0A251X2B3"/>
<name>A0A251X2B3_9RHOB</name>
<accession>A0A251X2B3</accession>
<comment type="caution">
    <text evidence="2">The sequence shown here is derived from an EMBL/GenBank/DDBJ whole genome shotgun (WGS) entry which is preliminary data.</text>
</comment>
<dbReference type="Gene3D" id="3.10.129.10">
    <property type="entry name" value="Hotdog Thioesterase"/>
    <property type="match status" value="1"/>
</dbReference>
<evidence type="ECO:0000313" key="3">
    <source>
        <dbReference type="Proteomes" id="UP000194664"/>
    </source>
</evidence>
<dbReference type="CDD" id="cd03443">
    <property type="entry name" value="PaaI_thioesterase"/>
    <property type="match status" value="1"/>
</dbReference>
<organism evidence="2 3">
    <name type="scientific">Marivivens niveibacter</name>
    <dbReference type="NCBI Taxonomy" id="1930667"/>
    <lineage>
        <taxon>Bacteria</taxon>
        <taxon>Pseudomonadati</taxon>
        <taxon>Pseudomonadota</taxon>
        <taxon>Alphaproteobacteria</taxon>
        <taxon>Rhodobacterales</taxon>
        <taxon>Paracoccaceae</taxon>
        <taxon>Marivivens group</taxon>
        <taxon>Marivivens</taxon>
    </lineage>
</organism>
<gene>
    <name evidence="2" type="ORF">BVC71_05155</name>
</gene>
<dbReference type="InterPro" id="IPR006683">
    <property type="entry name" value="Thioestr_dom"/>
</dbReference>
<proteinExistence type="predicted"/>
<dbReference type="InterPro" id="IPR029069">
    <property type="entry name" value="HotDog_dom_sf"/>
</dbReference>
<sequence length="139" mass="15278">MTFALDADALNAFLQDDFWQVKDTLIIEEVTDEGVIVRLKPTEEHLRPGATVSGPTMFMLADCAVYFAILSRIGMKPLTVTTNASIDYMRKPAANADLLCHVRLLKIGRVLAVGDCLIYSDGKSEPVATARMTYSIPPE</sequence>
<evidence type="ECO:0000313" key="2">
    <source>
        <dbReference type="EMBL" id="OUD10860.1"/>
    </source>
</evidence>
<dbReference type="SUPFAM" id="SSF54637">
    <property type="entry name" value="Thioesterase/thiol ester dehydrase-isomerase"/>
    <property type="match status" value="1"/>
</dbReference>
<dbReference type="GO" id="GO:0016790">
    <property type="term" value="F:thiolester hydrolase activity"/>
    <property type="evidence" value="ECO:0007669"/>
    <property type="project" value="UniProtKB-ARBA"/>
</dbReference>
<keyword evidence="3" id="KW-1185">Reference proteome</keyword>
<dbReference type="Pfam" id="PF03061">
    <property type="entry name" value="4HBT"/>
    <property type="match status" value="1"/>
</dbReference>
<evidence type="ECO:0000259" key="1">
    <source>
        <dbReference type="Pfam" id="PF03061"/>
    </source>
</evidence>
<dbReference type="Proteomes" id="UP000194664">
    <property type="component" value="Unassembled WGS sequence"/>
</dbReference>
<reference evidence="2 3" key="1">
    <citation type="submission" date="2016-12" db="EMBL/GenBank/DDBJ databases">
        <title>The draft genome sequence of HSLHS2.</title>
        <authorList>
            <person name="Hu D."/>
            <person name="Wang L."/>
            <person name="Shao Z."/>
        </authorList>
    </citation>
    <scope>NUCLEOTIDE SEQUENCE [LARGE SCALE GENOMIC DNA]</scope>
    <source>
        <strain evidence="2">MCCC 1A06712</strain>
    </source>
</reference>
<dbReference type="EMBL" id="MSPP01000001">
    <property type="protein sequence ID" value="OUD10860.1"/>
    <property type="molecule type" value="Genomic_DNA"/>
</dbReference>
<protein>
    <submittedName>
        <fullName evidence="2">Thioesterase</fullName>
    </submittedName>
</protein>
<dbReference type="OrthoDB" id="9805304at2"/>
<feature type="domain" description="Thioesterase" evidence="1">
    <location>
        <begin position="51"/>
        <end position="123"/>
    </location>
</feature>
<dbReference type="RefSeq" id="WP_086450508.1">
    <property type="nucleotide sequence ID" value="NZ_MSPP01000001.1"/>
</dbReference>